<evidence type="ECO:0000313" key="2">
    <source>
        <dbReference type="Proteomes" id="UP001597061"/>
    </source>
</evidence>
<reference evidence="2" key="1">
    <citation type="journal article" date="2019" name="Int. J. Syst. Evol. Microbiol.">
        <title>The Global Catalogue of Microorganisms (GCM) 10K type strain sequencing project: providing services to taxonomists for standard genome sequencing and annotation.</title>
        <authorList>
            <consortium name="The Broad Institute Genomics Platform"/>
            <consortium name="The Broad Institute Genome Sequencing Center for Infectious Disease"/>
            <person name="Wu L."/>
            <person name="Ma J."/>
        </authorList>
    </citation>
    <scope>NUCLEOTIDE SEQUENCE [LARGE SCALE GENOMIC DNA]</scope>
    <source>
        <strain evidence="2">CCUG 62414</strain>
    </source>
</reference>
<dbReference type="PIRSF" id="PIRSF006092">
    <property type="entry name" value="GreA_GreB"/>
    <property type="match status" value="1"/>
</dbReference>
<dbReference type="Proteomes" id="UP001597061">
    <property type="component" value="Unassembled WGS sequence"/>
</dbReference>
<organism evidence="1 2">
    <name type="scientific">Mariniflexile jejuense</name>
    <dbReference type="NCBI Taxonomy" id="1173582"/>
    <lineage>
        <taxon>Bacteria</taxon>
        <taxon>Pseudomonadati</taxon>
        <taxon>Bacteroidota</taxon>
        <taxon>Flavobacteriia</taxon>
        <taxon>Flavobacteriales</taxon>
        <taxon>Flavobacteriaceae</taxon>
        <taxon>Mariniflexile</taxon>
    </lineage>
</organism>
<dbReference type="Gene3D" id="3.10.50.30">
    <property type="entry name" value="Transcription elongation factor, GreA/GreB, C-terminal domain"/>
    <property type="match status" value="1"/>
</dbReference>
<protein>
    <submittedName>
        <fullName evidence="1">3-oxoacyl-ACP synthase</fullName>
    </submittedName>
</protein>
<name>A0ABW3JJI4_9FLAO</name>
<dbReference type="InterPro" id="IPR023459">
    <property type="entry name" value="Tscrpt_elong_fac_GreA/B_fam"/>
</dbReference>
<proteinExistence type="predicted"/>
<dbReference type="EMBL" id="JBHTJI010000001">
    <property type="protein sequence ID" value="MFD0990466.1"/>
    <property type="molecule type" value="Genomic_DNA"/>
</dbReference>
<dbReference type="InterPro" id="IPR036953">
    <property type="entry name" value="GreA/GreB_C_sf"/>
</dbReference>
<accession>A0ABW3JJI4</accession>
<sequence length="149" mass="16675">MNIKECLYSQCVDFVENRFQAIQNTIKEIQESLTSETKSSAGDKHETGRAMLQLEREKAGNQLAEIQKIQAQLSKISLANTSEVIGLGSAVYTNKSNYFIAISAGELKIENDIFYAISSNTPIGQLLIGKTVGDEVIFREQKFKIEKFF</sequence>
<comment type="caution">
    <text evidence="1">The sequence shown here is derived from an EMBL/GenBank/DDBJ whole genome shotgun (WGS) entry which is preliminary data.</text>
</comment>
<gene>
    <name evidence="1" type="ORF">ACFQ1R_10190</name>
</gene>
<evidence type="ECO:0000313" key="1">
    <source>
        <dbReference type="EMBL" id="MFD0990466.1"/>
    </source>
</evidence>
<keyword evidence="2" id="KW-1185">Reference proteome</keyword>
<dbReference type="RefSeq" id="WP_379926331.1">
    <property type="nucleotide sequence ID" value="NZ_JBHTJI010000001.1"/>
</dbReference>